<dbReference type="GO" id="GO:0019288">
    <property type="term" value="P:isopentenyl diphosphate biosynthetic process, methylerythritol 4-phosphate pathway"/>
    <property type="evidence" value="ECO:0007669"/>
    <property type="project" value="TreeGrafter"/>
</dbReference>
<feature type="domain" description="IspG TIM-barrel" evidence="14">
    <location>
        <begin position="111"/>
        <end position="395"/>
    </location>
</feature>
<dbReference type="FunFam" id="3.20.20.20:FF:000005">
    <property type="entry name" value="4-hydroxy-3-methylbut-2-en-1-yl diphosphate synthase (flavodoxin)"/>
    <property type="match status" value="1"/>
</dbReference>
<evidence type="ECO:0000256" key="2">
    <source>
        <dbReference type="ARBA" id="ARBA00022485"/>
    </source>
</evidence>
<keyword evidence="6" id="KW-0411">Iron-sulfur</keyword>
<dbReference type="Pfam" id="PF04551">
    <property type="entry name" value="GcpE"/>
    <property type="match status" value="1"/>
</dbReference>
<gene>
    <name evidence="16" type="ORF">POVCU1_009660</name>
</gene>
<dbReference type="PANTHER" id="PTHR30454">
    <property type="entry name" value="4-HYDROXY-3-METHYLBUT-2-EN-1-YL DIPHOSPHATE SYNTHASE"/>
    <property type="match status" value="1"/>
</dbReference>
<evidence type="ECO:0000256" key="13">
    <source>
        <dbReference type="ARBA" id="ARBA00083306"/>
    </source>
</evidence>
<evidence type="ECO:0000256" key="12">
    <source>
        <dbReference type="ARBA" id="ARBA00072132"/>
    </source>
</evidence>
<keyword evidence="2" id="KW-0004">4Fe-4S</keyword>
<keyword evidence="5" id="KW-0408">Iron</keyword>
<comment type="cofactor">
    <cofactor evidence="1">
        <name>[4Fe-4S] cluster</name>
        <dbReference type="ChEBI" id="CHEBI:49883"/>
    </cofactor>
</comment>
<evidence type="ECO:0000256" key="10">
    <source>
        <dbReference type="ARBA" id="ARBA00061554"/>
    </source>
</evidence>
<dbReference type="GO" id="GO:0046429">
    <property type="term" value="F:4-hydroxy-3-methylbut-2-en-1-yl diphosphate synthase activity (ferredoxin)"/>
    <property type="evidence" value="ECO:0007669"/>
    <property type="project" value="UniProtKB-EC"/>
</dbReference>
<dbReference type="GO" id="GO:0005506">
    <property type="term" value="F:iron ion binding"/>
    <property type="evidence" value="ECO:0007669"/>
    <property type="project" value="InterPro"/>
</dbReference>
<protein>
    <recommendedName>
        <fullName evidence="12">4-hydroxy-3-methylbut-2-en-1-yl diphosphate synthase (ferredoxin), chloroplastic</fullName>
        <ecNumber evidence="11">1.17.7.1</ecNumber>
    </recommendedName>
    <alternativeName>
        <fullName evidence="13">1-hydroxy-2-methyl-2-(E)-butenyl 4-diphosphate synthase</fullName>
    </alternativeName>
</protein>
<dbReference type="PANTHER" id="PTHR30454:SF0">
    <property type="entry name" value="4-HYDROXY-3-METHYLBUT-2-EN-1-YL DIPHOSPHATE SYNTHASE (FERREDOXIN), CHLOROPLASTIC"/>
    <property type="match status" value="1"/>
</dbReference>
<dbReference type="GO" id="GO:0051539">
    <property type="term" value="F:4 iron, 4 sulfur cluster binding"/>
    <property type="evidence" value="ECO:0007669"/>
    <property type="project" value="UniProtKB-KW"/>
</dbReference>
<keyword evidence="3" id="KW-0479">Metal-binding</keyword>
<evidence type="ECO:0000256" key="3">
    <source>
        <dbReference type="ARBA" id="ARBA00022723"/>
    </source>
</evidence>
<dbReference type="Gene3D" id="3.30.413.10">
    <property type="entry name" value="Sulfite Reductase Hemoprotein, domain 1"/>
    <property type="match status" value="1"/>
</dbReference>
<accession>A0A1A8VU27</accession>
<evidence type="ECO:0000313" key="17">
    <source>
        <dbReference type="Proteomes" id="UP000078546"/>
    </source>
</evidence>
<comment type="similarity">
    <text evidence="10">Belongs to the IspG family.</text>
</comment>
<dbReference type="EC" id="1.17.7.1" evidence="11"/>
<dbReference type="EMBL" id="FLQV01000174">
    <property type="protein sequence ID" value="SBS83980.1"/>
    <property type="molecule type" value="Genomic_DNA"/>
</dbReference>
<dbReference type="InterPro" id="IPR004588">
    <property type="entry name" value="IspG_bac-typ"/>
</dbReference>
<dbReference type="InterPro" id="IPR058579">
    <property type="entry name" value="IspG_C"/>
</dbReference>
<dbReference type="Proteomes" id="UP000078546">
    <property type="component" value="Unassembled WGS sequence"/>
</dbReference>
<evidence type="ECO:0000256" key="5">
    <source>
        <dbReference type="ARBA" id="ARBA00023004"/>
    </source>
</evidence>
<evidence type="ECO:0000256" key="1">
    <source>
        <dbReference type="ARBA" id="ARBA00001966"/>
    </source>
</evidence>
<comment type="pathway">
    <text evidence="9">Isoprenoid biosynthesis; isopentenyl diphosphate biosynthesis via DXP pathway; isopentenyl diphosphate from 1-deoxy-D-xylulose 5-phosphate: step 5/6.</text>
</comment>
<dbReference type="PIRSF" id="PIRSF037336">
    <property type="entry name" value="IspG_like"/>
    <property type="match status" value="1"/>
</dbReference>
<evidence type="ECO:0000256" key="4">
    <source>
        <dbReference type="ARBA" id="ARBA00023002"/>
    </source>
</evidence>
<evidence type="ECO:0000256" key="7">
    <source>
        <dbReference type="ARBA" id="ARBA00023229"/>
    </source>
</evidence>
<keyword evidence="7" id="KW-0414">Isoprene biosynthesis</keyword>
<dbReference type="HAMAP" id="MF_00159">
    <property type="entry name" value="IspG"/>
    <property type="match status" value="1"/>
</dbReference>
<name>A0A1A8VU27_PLAOA</name>
<dbReference type="VEuPathDB" id="PlasmoDB:PocGH01_06015900"/>
<evidence type="ECO:0000256" key="11">
    <source>
        <dbReference type="ARBA" id="ARBA00067018"/>
    </source>
</evidence>
<dbReference type="FunFam" id="3.30.413.10:FF:000006">
    <property type="entry name" value="4-hydroxy-3-methylbut-2-en-1-yl diphosphate synthase (flavodoxin)"/>
    <property type="match status" value="1"/>
</dbReference>
<dbReference type="SUPFAM" id="SSF56014">
    <property type="entry name" value="Nitrite and sulphite reductase 4Fe-4S domain-like"/>
    <property type="match status" value="1"/>
</dbReference>
<dbReference type="InterPro" id="IPR045854">
    <property type="entry name" value="NO2/SO3_Rdtase_4Fe4S_sf"/>
</dbReference>
<comment type="catalytic activity">
    <reaction evidence="8">
        <text>(2E)-4-hydroxy-3-methylbut-2-enyl diphosphate + 2 oxidized [2Fe-2S]-[ferredoxin] + H2O = 2-C-methyl-D-erythritol 2,4-cyclic diphosphate + 2 reduced [2Fe-2S]-[ferredoxin] + H(+)</text>
        <dbReference type="Rhea" id="RHEA:26119"/>
        <dbReference type="Rhea" id="RHEA-COMP:10000"/>
        <dbReference type="Rhea" id="RHEA-COMP:10001"/>
        <dbReference type="ChEBI" id="CHEBI:15377"/>
        <dbReference type="ChEBI" id="CHEBI:15378"/>
        <dbReference type="ChEBI" id="CHEBI:33737"/>
        <dbReference type="ChEBI" id="CHEBI:33738"/>
        <dbReference type="ChEBI" id="CHEBI:58483"/>
        <dbReference type="ChEBI" id="CHEBI:128753"/>
        <dbReference type="EC" id="1.17.7.1"/>
    </reaction>
</comment>
<sequence>MCQVKRLLLLIVVLNYYIEIKKYILREDSIVSIFAKASKRVSSYRCSFLFNAKGKNSHYNEKSNTYVAKKIATKKKKKKILNALTSEEKYDIIKDIKKYCECTKKYRRLPTREVTIGNIKIGGTNKIAVQTMTSCDTRNVEECVYQIKKCKDLGADLVRLTVQGVQEVEASYRIKEKLLSENITIPLVADIHFNPKIALMAADIFDKIRVNPGNYVDGRKKWINRIYKTKEEFDKGKLFIKEKFIPLIEKCKRLNRAIRIGTNHGSLSSRMLSYYGDTPLGMVESAFEFADLCIENNFFNIVFSMKASNAYVMIQSYRLLVARQYQREKSNCNVEEKEKGSSLIFPLHLGVTEAGFGDNGRIKSYLGIGSLLYDGIGDTIRISLTEDPWEELIPCKKLIENLKKRIFYSDEEKSHSHMSQSQQQKNDGGNKCFDGDSSRRSIIAKVDSLCEGGKTHVTHAELTTHTAHSTDITHFAHFDENFRNFNNITKREVEKRKNVLHEDCTIGNVVTIKELEDSLQMFKDLNLDLNQNGELKKDVKTTDLIIINNFEMLTDKAKKTVEKLVEAGLHVLVRHKRESVDTIKKVKVYSRSGGILFYTNLENIANDLKEIKDHVDQKLVKGYALILNGREDVETMEKIKILEPPPLFLLLKSNNIYEHVLVTRRVNEILHSLGMNIPYIHYADIDAVTYDDILVNATLYVGTCLIDLMGDGLIINVRNDKAITKNKLKEEISSRVALNSFLTLNILQDTRIRLFKTDYIACPSCGRTLFNIQETTKKIMKLTGHLKGVKIAVMGCIVNGIGEMADAHFGYVGSAPKKIDLYYGKELVERNIPEEEACDRLIELIKKHNKWQDPS</sequence>
<dbReference type="Gene3D" id="3.20.20.20">
    <property type="entry name" value="Dihydropteroate synthase-like"/>
    <property type="match status" value="1"/>
</dbReference>
<evidence type="ECO:0000313" key="16">
    <source>
        <dbReference type="EMBL" id="SBS83980.1"/>
    </source>
</evidence>
<dbReference type="InterPro" id="IPR017178">
    <property type="entry name" value="IspG_atypical"/>
</dbReference>
<dbReference type="Pfam" id="PF26540">
    <property type="entry name" value="GcpE_C"/>
    <property type="match status" value="1"/>
</dbReference>
<dbReference type="NCBIfam" id="TIGR00612">
    <property type="entry name" value="ispG_gcpE"/>
    <property type="match status" value="1"/>
</dbReference>
<dbReference type="InterPro" id="IPR011005">
    <property type="entry name" value="Dihydropteroate_synth-like_sf"/>
</dbReference>
<organism evidence="16 17">
    <name type="scientific">Plasmodium ovale curtisi</name>
    <dbReference type="NCBI Taxonomy" id="864141"/>
    <lineage>
        <taxon>Eukaryota</taxon>
        <taxon>Sar</taxon>
        <taxon>Alveolata</taxon>
        <taxon>Apicomplexa</taxon>
        <taxon>Aconoidasida</taxon>
        <taxon>Haemosporida</taxon>
        <taxon>Plasmodiidae</taxon>
        <taxon>Plasmodium</taxon>
        <taxon>Plasmodium (Plasmodium)</taxon>
    </lineage>
</organism>
<dbReference type="AlphaFoldDB" id="A0A1A8VU27"/>
<evidence type="ECO:0000256" key="8">
    <source>
        <dbReference type="ARBA" id="ARBA00051119"/>
    </source>
</evidence>
<keyword evidence="4" id="KW-0560">Oxidoreductase</keyword>
<proteinExistence type="inferred from homology"/>
<evidence type="ECO:0000259" key="15">
    <source>
        <dbReference type="Pfam" id="PF26540"/>
    </source>
</evidence>
<dbReference type="GO" id="GO:0016114">
    <property type="term" value="P:terpenoid biosynthetic process"/>
    <property type="evidence" value="ECO:0007669"/>
    <property type="project" value="InterPro"/>
</dbReference>
<dbReference type="InterPro" id="IPR058578">
    <property type="entry name" value="IspG_TIM"/>
</dbReference>
<evidence type="ECO:0000256" key="6">
    <source>
        <dbReference type="ARBA" id="ARBA00023014"/>
    </source>
</evidence>
<evidence type="ECO:0000256" key="9">
    <source>
        <dbReference type="ARBA" id="ARBA00060620"/>
    </source>
</evidence>
<reference evidence="17" key="1">
    <citation type="submission" date="2016-05" db="EMBL/GenBank/DDBJ databases">
        <authorList>
            <person name="Naeem Raeece"/>
        </authorList>
    </citation>
    <scope>NUCLEOTIDE SEQUENCE [LARGE SCALE GENOMIC DNA]</scope>
</reference>
<evidence type="ECO:0000259" key="14">
    <source>
        <dbReference type="Pfam" id="PF04551"/>
    </source>
</evidence>
<feature type="domain" description="IspG C-terminal" evidence="15">
    <location>
        <begin position="759"/>
        <end position="847"/>
    </location>
</feature>